<reference evidence="7" key="1">
    <citation type="journal article" date="2019" name="Int. J. Syst. Evol. Microbiol.">
        <title>The Global Catalogue of Microorganisms (GCM) 10K type strain sequencing project: providing services to taxonomists for standard genome sequencing and annotation.</title>
        <authorList>
            <consortium name="The Broad Institute Genomics Platform"/>
            <consortium name="The Broad Institute Genome Sequencing Center for Infectious Disease"/>
            <person name="Wu L."/>
            <person name="Ma J."/>
        </authorList>
    </citation>
    <scope>NUCLEOTIDE SEQUENCE [LARGE SCALE GENOMIC DNA]</scope>
    <source>
        <strain evidence="7">KCTC 52039</strain>
    </source>
</reference>
<protein>
    <submittedName>
        <fullName evidence="6">LysR family transcriptional regulator</fullName>
    </submittedName>
</protein>
<name>A0ABV7J415_9RHOB</name>
<dbReference type="EMBL" id="JBHRTO010000001">
    <property type="protein sequence ID" value="MFC3181522.1"/>
    <property type="molecule type" value="Genomic_DNA"/>
</dbReference>
<dbReference type="PRINTS" id="PR00039">
    <property type="entry name" value="HTHLYSR"/>
</dbReference>
<proteinExistence type="inferred from homology"/>
<evidence type="ECO:0000256" key="3">
    <source>
        <dbReference type="ARBA" id="ARBA00023125"/>
    </source>
</evidence>
<dbReference type="PANTHER" id="PTHR30346:SF28">
    <property type="entry name" value="HTH-TYPE TRANSCRIPTIONAL REGULATOR CYNR"/>
    <property type="match status" value="1"/>
</dbReference>
<evidence type="ECO:0000313" key="7">
    <source>
        <dbReference type="Proteomes" id="UP001595547"/>
    </source>
</evidence>
<dbReference type="Pfam" id="PF00126">
    <property type="entry name" value="HTH_1"/>
    <property type="match status" value="1"/>
</dbReference>
<dbReference type="InterPro" id="IPR000847">
    <property type="entry name" value="LysR_HTH_N"/>
</dbReference>
<sequence>MHQIKYFLAVTRTLNFTRAADQCNVTQPSLTRAIQKLEDEFGGILFNRERALTHLTELGRMVLPHLEQTYEAAEAATLLANSIGKAEVTPLVIGVADGLHLPVMDDILANLATTLPALTLDVRGGTSAQVLDAALKGGIDLVIIAMPEQAPDRLETWPLFQQRYAVAVAAHHRGGNGQPIAMAEVAAEPWIDCGDAGTAIWRNAACAMGSTPTFRHKVESRSQALRLAALGLGHVIVPAGLAAPGLRVVSLSDCELYQKVVLGAVAGRRRGYAAEAFLRAARARDWQPVGTDPAGQVGLIKLESAQSTAAGSAL</sequence>
<dbReference type="InterPro" id="IPR005119">
    <property type="entry name" value="LysR_subst-bd"/>
</dbReference>
<dbReference type="Gene3D" id="3.40.190.290">
    <property type="match status" value="1"/>
</dbReference>
<keyword evidence="3" id="KW-0238">DNA-binding</keyword>
<evidence type="ECO:0000256" key="4">
    <source>
        <dbReference type="ARBA" id="ARBA00023163"/>
    </source>
</evidence>
<evidence type="ECO:0000259" key="5">
    <source>
        <dbReference type="PROSITE" id="PS50931"/>
    </source>
</evidence>
<evidence type="ECO:0000256" key="1">
    <source>
        <dbReference type="ARBA" id="ARBA00009437"/>
    </source>
</evidence>
<dbReference type="Proteomes" id="UP001595547">
    <property type="component" value="Unassembled WGS sequence"/>
</dbReference>
<dbReference type="InterPro" id="IPR036390">
    <property type="entry name" value="WH_DNA-bd_sf"/>
</dbReference>
<dbReference type="CDD" id="cd05466">
    <property type="entry name" value="PBP2_LTTR_substrate"/>
    <property type="match status" value="1"/>
</dbReference>
<gene>
    <name evidence="6" type="ORF">ACFOGH_11020</name>
</gene>
<keyword evidence="2" id="KW-0805">Transcription regulation</keyword>
<comment type="caution">
    <text evidence="6">The sequence shown here is derived from an EMBL/GenBank/DDBJ whole genome shotgun (WGS) entry which is preliminary data.</text>
</comment>
<dbReference type="RefSeq" id="WP_380073121.1">
    <property type="nucleotide sequence ID" value="NZ_JBHRTO010000001.1"/>
</dbReference>
<dbReference type="SUPFAM" id="SSF46785">
    <property type="entry name" value="Winged helix' DNA-binding domain"/>
    <property type="match status" value="1"/>
</dbReference>
<dbReference type="InterPro" id="IPR036388">
    <property type="entry name" value="WH-like_DNA-bd_sf"/>
</dbReference>
<accession>A0ABV7J415</accession>
<evidence type="ECO:0000256" key="2">
    <source>
        <dbReference type="ARBA" id="ARBA00023015"/>
    </source>
</evidence>
<feature type="domain" description="HTH lysR-type" evidence="5">
    <location>
        <begin position="1"/>
        <end position="56"/>
    </location>
</feature>
<dbReference type="PANTHER" id="PTHR30346">
    <property type="entry name" value="TRANSCRIPTIONAL DUAL REGULATOR HCAR-RELATED"/>
    <property type="match status" value="1"/>
</dbReference>
<dbReference type="PROSITE" id="PS50931">
    <property type="entry name" value="HTH_LYSR"/>
    <property type="match status" value="1"/>
</dbReference>
<keyword evidence="7" id="KW-1185">Reference proteome</keyword>
<evidence type="ECO:0000313" key="6">
    <source>
        <dbReference type="EMBL" id="MFC3181522.1"/>
    </source>
</evidence>
<organism evidence="6 7">
    <name type="scientific">Cypionkella sinensis</name>
    <dbReference type="NCBI Taxonomy" id="1756043"/>
    <lineage>
        <taxon>Bacteria</taxon>
        <taxon>Pseudomonadati</taxon>
        <taxon>Pseudomonadota</taxon>
        <taxon>Alphaproteobacteria</taxon>
        <taxon>Rhodobacterales</taxon>
        <taxon>Paracoccaceae</taxon>
        <taxon>Cypionkella</taxon>
    </lineage>
</organism>
<comment type="similarity">
    <text evidence="1">Belongs to the LysR transcriptional regulatory family.</text>
</comment>
<dbReference type="Gene3D" id="1.10.10.10">
    <property type="entry name" value="Winged helix-like DNA-binding domain superfamily/Winged helix DNA-binding domain"/>
    <property type="match status" value="1"/>
</dbReference>
<keyword evidence="4" id="KW-0804">Transcription</keyword>
<dbReference type="SUPFAM" id="SSF53850">
    <property type="entry name" value="Periplasmic binding protein-like II"/>
    <property type="match status" value="1"/>
</dbReference>
<dbReference type="Pfam" id="PF03466">
    <property type="entry name" value="LysR_substrate"/>
    <property type="match status" value="1"/>
</dbReference>